<dbReference type="InterPro" id="IPR004352">
    <property type="entry name" value="GH114_TIM-barrel"/>
</dbReference>
<dbReference type="PANTHER" id="PTHR35273">
    <property type="entry name" value="ALPHA-1,4 POLYGALACTOSAMINIDASE, PUTATIVE (AFU_ORTHOLOGUE AFUA_3G07890)-RELATED"/>
    <property type="match status" value="1"/>
</dbReference>
<evidence type="ECO:0000313" key="3">
    <source>
        <dbReference type="EMBL" id="GGZ30120.1"/>
    </source>
</evidence>
<feature type="chain" id="PRO_5037138887" description="Glycoside-hydrolase family GH114 TIM-barrel domain-containing protein" evidence="1">
    <location>
        <begin position="33"/>
        <end position="283"/>
    </location>
</feature>
<dbReference type="Proteomes" id="UP000622166">
    <property type="component" value="Unassembled WGS sequence"/>
</dbReference>
<keyword evidence="1" id="KW-0732">Signal</keyword>
<dbReference type="PROSITE" id="PS51257">
    <property type="entry name" value="PROKAR_LIPOPROTEIN"/>
    <property type="match status" value="1"/>
</dbReference>
<dbReference type="InterPro" id="IPR013785">
    <property type="entry name" value="Aldolase_TIM"/>
</dbReference>
<organism evidence="3 4">
    <name type="scientific">Streptomyces poonensis</name>
    <dbReference type="NCBI Taxonomy" id="68255"/>
    <lineage>
        <taxon>Bacteria</taxon>
        <taxon>Bacillati</taxon>
        <taxon>Actinomycetota</taxon>
        <taxon>Actinomycetes</taxon>
        <taxon>Kitasatosporales</taxon>
        <taxon>Streptomycetaceae</taxon>
        <taxon>Streptomyces</taxon>
    </lineage>
</organism>
<dbReference type="Pfam" id="PF03537">
    <property type="entry name" value="Glyco_hydro_114"/>
    <property type="match status" value="1"/>
</dbReference>
<sequence>MRHNRFPARRAATLLAASAALASFLTACSGDASDDAQDAGGTDKVTLPPVHAGFDYQLGGPYVPPNGTKIVTRDRTASPVPGLYNICYVNAFQAQPDAEQDWDSDLLLRDGDGDVVMDEDWGEAILDIGTAAKRERIARKVDGWIDQCASKGFQAVEPDNYDSYTRAPDDLLSANDAKAFLTLLATHAHKKGLAIGQKNTVDLAPARKEVGLDFAVVEECGAYEECGDYVDAFRDNVMVIEYTERGLERACESWSDDISIVRRDLDVVTDGDSGYVRETCDDV</sequence>
<evidence type="ECO:0000256" key="1">
    <source>
        <dbReference type="SAM" id="SignalP"/>
    </source>
</evidence>
<proteinExistence type="predicted"/>
<dbReference type="AlphaFoldDB" id="A0A918Q2H0"/>
<feature type="signal peptide" evidence="1">
    <location>
        <begin position="1"/>
        <end position="32"/>
    </location>
</feature>
<dbReference type="SUPFAM" id="SSF51445">
    <property type="entry name" value="(Trans)glycosidases"/>
    <property type="match status" value="1"/>
</dbReference>
<accession>A0A918Q2H0</accession>
<reference evidence="3" key="1">
    <citation type="journal article" date="2014" name="Int. J. Syst. Evol. Microbiol.">
        <title>Complete genome sequence of Corynebacterium casei LMG S-19264T (=DSM 44701T), isolated from a smear-ripened cheese.</title>
        <authorList>
            <consortium name="US DOE Joint Genome Institute (JGI-PGF)"/>
            <person name="Walter F."/>
            <person name="Albersmeier A."/>
            <person name="Kalinowski J."/>
            <person name="Ruckert C."/>
        </authorList>
    </citation>
    <scope>NUCLEOTIDE SEQUENCE</scope>
    <source>
        <strain evidence="3">JCM 4815</strain>
    </source>
</reference>
<feature type="domain" description="Glycoside-hydrolase family GH114 TIM-barrel" evidence="2">
    <location>
        <begin position="54"/>
        <end position="268"/>
    </location>
</feature>
<reference evidence="3" key="2">
    <citation type="submission" date="2020-09" db="EMBL/GenBank/DDBJ databases">
        <authorList>
            <person name="Sun Q."/>
            <person name="Ohkuma M."/>
        </authorList>
    </citation>
    <scope>NUCLEOTIDE SEQUENCE</scope>
    <source>
        <strain evidence="3">JCM 4815</strain>
    </source>
</reference>
<name>A0A918Q2H0_9ACTN</name>
<comment type="caution">
    <text evidence="3">The sequence shown here is derived from an EMBL/GenBank/DDBJ whole genome shotgun (WGS) entry which is preliminary data.</text>
</comment>
<dbReference type="PANTHER" id="PTHR35273:SF2">
    <property type="entry name" value="ALPHA-GALACTOSIDASE"/>
    <property type="match status" value="1"/>
</dbReference>
<dbReference type="Gene3D" id="3.20.20.70">
    <property type="entry name" value="Aldolase class I"/>
    <property type="match status" value="1"/>
</dbReference>
<evidence type="ECO:0000313" key="4">
    <source>
        <dbReference type="Proteomes" id="UP000622166"/>
    </source>
</evidence>
<dbReference type="EMBL" id="BMVW01000014">
    <property type="protein sequence ID" value="GGZ30120.1"/>
    <property type="molecule type" value="Genomic_DNA"/>
</dbReference>
<dbReference type="RefSeq" id="WP_189864193.1">
    <property type="nucleotide sequence ID" value="NZ_BMVW01000014.1"/>
</dbReference>
<protein>
    <recommendedName>
        <fullName evidence="2">Glycoside-hydrolase family GH114 TIM-barrel domain-containing protein</fullName>
    </recommendedName>
</protein>
<gene>
    <name evidence="3" type="ORF">GCM10010365_58240</name>
</gene>
<keyword evidence="4" id="KW-1185">Reference proteome</keyword>
<evidence type="ECO:0000259" key="2">
    <source>
        <dbReference type="Pfam" id="PF03537"/>
    </source>
</evidence>
<dbReference type="InterPro" id="IPR017853">
    <property type="entry name" value="GH"/>
</dbReference>